<dbReference type="AlphaFoldDB" id="A0A165AIJ7"/>
<protein>
    <submittedName>
        <fullName evidence="1">Uncharacterized protein</fullName>
    </submittedName>
</protein>
<proteinExistence type="predicted"/>
<accession>A0A165AIJ7</accession>
<dbReference type="EMBL" id="KV407462">
    <property type="protein sequence ID" value="KZF20541.1"/>
    <property type="molecule type" value="Genomic_DNA"/>
</dbReference>
<evidence type="ECO:0000313" key="2">
    <source>
        <dbReference type="Proteomes" id="UP000076632"/>
    </source>
</evidence>
<reference evidence="1 2" key="1">
    <citation type="journal article" date="2016" name="Fungal Biol.">
        <title>The genome of Xylona heveae provides a window into fungal endophytism.</title>
        <authorList>
            <person name="Gazis R."/>
            <person name="Kuo A."/>
            <person name="Riley R."/>
            <person name="LaButti K."/>
            <person name="Lipzen A."/>
            <person name="Lin J."/>
            <person name="Amirebrahimi M."/>
            <person name="Hesse C.N."/>
            <person name="Spatafora J.W."/>
            <person name="Henrissat B."/>
            <person name="Hainaut M."/>
            <person name="Grigoriev I.V."/>
            <person name="Hibbett D.S."/>
        </authorList>
    </citation>
    <scope>NUCLEOTIDE SEQUENCE [LARGE SCALE GENOMIC DNA]</scope>
    <source>
        <strain evidence="1 2">TC161</strain>
    </source>
</reference>
<gene>
    <name evidence="1" type="ORF">L228DRAFT_249299</name>
</gene>
<dbReference type="PROSITE" id="PS51257">
    <property type="entry name" value="PROKAR_LIPOPROTEIN"/>
    <property type="match status" value="1"/>
</dbReference>
<evidence type="ECO:0000313" key="1">
    <source>
        <dbReference type="EMBL" id="KZF20541.1"/>
    </source>
</evidence>
<dbReference type="InParanoid" id="A0A165AIJ7"/>
<name>A0A165AIJ7_XYLHT</name>
<dbReference type="RefSeq" id="XP_018186096.1">
    <property type="nucleotide sequence ID" value="XM_018333066.1"/>
</dbReference>
<sequence length="93" mass="10111">MGAKDIDSSTTAGGFVSCSTHPSPGGSFNFPFPRSAVPFKDGRANRGSARTLPLGTLFSHVISWRVSSDADWLMHFDMLVRGLQTERGYMCVQ</sequence>
<keyword evidence="2" id="KW-1185">Reference proteome</keyword>
<dbReference type="Proteomes" id="UP000076632">
    <property type="component" value="Unassembled WGS sequence"/>
</dbReference>
<dbReference type="GeneID" id="28898203"/>
<organism evidence="1 2">
    <name type="scientific">Xylona heveae (strain CBS 132557 / TC161)</name>
    <dbReference type="NCBI Taxonomy" id="1328760"/>
    <lineage>
        <taxon>Eukaryota</taxon>
        <taxon>Fungi</taxon>
        <taxon>Dikarya</taxon>
        <taxon>Ascomycota</taxon>
        <taxon>Pezizomycotina</taxon>
        <taxon>Xylonomycetes</taxon>
        <taxon>Xylonales</taxon>
        <taxon>Xylonaceae</taxon>
        <taxon>Xylona</taxon>
    </lineage>
</organism>